<gene>
    <name evidence="1" type="ORF">AVEN_158110_1</name>
</gene>
<dbReference type="AlphaFoldDB" id="A0A4Y2GMY2"/>
<accession>A0A4Y2GMY2</accession>
<comment type="caution">
    <text evidence="1">The sequence shown here is derived from an EMBL/GenBank/DDBJ whole genome shotgun (WGS) entry which is preliminary data.</text>
</comment>
<evidence type="ECO:0000313" key="2">
    <source>
        <dbReference type="Proteomes" id="UP000499080"/>
    </source>
</evidence>
<evidence type="ECO:0000313" key="1">
    <source>
        <dbReference type="EMBL" id="GBM55222.1"/>
    </source>
</evidence>
<dbReference type="GO" id="GO:0003676">
    <property type="term" value="F:nucleic acid binding"/>
    <property type="evidence" value="ECO:0007669"/>
    <property type="project" value="InterPro"/>
</dbReference>
<name>A0A4Y2GMY2_ARAVE</name>
<dbReference type="InterPro" id="IPR036397">
    <property type="entry name" value="RNaseH_sf"/>
</dbReference>
<keyword evidence="2" id="KW-1185">Reference proteome</keyword>
<organism evidence="1 2">
    <name type="scientific">Araneus ventricosus</name>
    <name type="common">Orbweaver spider</name>
    <name type="synonym">Epeira ventricosa</name>
    <dbReference type="NCBI Taxonomy" id="182803"/>
    <lineage>
        <taxon>Eukaryota</taxon>
        <taxon>Metazoa</taxon>
        <taxon>Ecdysozoa</taxon>
        <taxon>Arthropoda</taxon>
        <taxon>Chelicerata</taxon>
        <taxon>Arachnida</taxon>
        <taxon>Araneae</taxon>
        <taxon>Araneomorphae</taxon>
        <taxon>Entelegynae</taxon>
        <taxon>Araneoidea</taxon>
        <taxon>Araneidae</taxon>
        <taxon>Araneus</taxon>
    </lineage>
</organism>
<dbReference type="EMBL" id="BGPR01001491">
    <property type="protein sequence ID" value="GBM55222.1"/>
    <property type="molecule type" value="Genomic_DNA"/>
</dbReference>
<dbReference type="Gene3D" id="3.30.420.10">
    <property type="entry name" value="Ribonuclease H-like superfamily/Ribonuclease H"/>
    <property type="match status" value="1"/>
</dbReference>
<reference evidence="1 2" key="1">
    <citation type="journal article" date="2019" name="Sci. Rep.">
        <title>Orb-weaving spider Araneus ventricosus genome elucidates the spidroin gene catalogue.</title>
        <authorList>
            <person name="Kono N."/>
            <person name="Nakamura H."/>
            <person name="Ohtoshi R."/>
            <person name="Moran D.A.P."/>
            <person name="Shinohara A."/>
            <person name="Yoshida Y."/>
            <person name="Fujiwara M."/>
            <person name="Mori M."/>
            <person name="Tomita M."/>
            <person name="Arakawa K."/>
        </authorList>
    </citation>
    <scope>NUCLEOTIDE SEQUENCE [LARGE SCALE GENOMIC DNA]</scope>
</reference>
<protein>
    <recommendedName>
        <fullName evidence="3">Tc1-like transposase DDE domain-containing protein</fullName>
    </recommendedName>
</protein>
<evidence type="ECO:0008006" key="3">
    <source>
        <dbReference type="Google" id="ProtNLM"/>
    </source>
</evidence>
<proteinExistence type="predicted"/>
<sequence>MTGRTPVMGAGRRMSRSQWGLLCVRPQYPYFCRGDHSSSIMRMDPKKKFTRIRVPSISEKKKESLGHREAIRHKRPGMSYCVILLHDNIHTALKTQKLLRKFKWEVWSQPPYSLDLALQQTLIWNMVSSDSDVKTVSIPSRIKQVGPAFR</sequence>
<dbReference type="Proteomes" id="UP000499080">
    <property type="component" value="Unassembled WGS sequence"/>
</dbReference>